<dbReference type="KEGG" id="spu:100891415"/>
<evidence type="ECO:0000259" key="6">
    <source>
        <dbReference type="Pfam" id="PF09734"/>
    </source>
</evidence>
<accession>A0A7M7T0I0</accession>
<dbReference type="RefSeq" id="XP_030844924.1">
    <property type="nucleotide sequence ID" value="XM_030989064.1"/>
</dbReference>
<dbReference type="EnsemblMetazoa" id="XM_030989064">
    <property type="protein sequence ID" value="XP_030844924"/>
    <property type="gene ID" value="LOC100891415"/>
</dbReference>
<feature type="compositionally biased region" description="Low complexity" evidence="5">
    <location>
        <begin position="467"/>
        <end position="480"/>
    </location>
</feature>
<organism evidence="8 9">
    <name type="scientific">Strongylocentrotus purpuratus</name>
    <name type="common">Purple sea urchin</name>
    <dbReference type="NCBI Taxonomy" id="7668"/>
    <lineage>
        <taxon>Eukaryota</taxon>
        <taxon>Metazoa</taxon>
        <taxon>Echinodermata</taxon>
        <taxon>Eleutherozoa</taxon>
        <taxon>Echinozoa</taxon>
        <taxon>Echinoidea</taxon>
        <taxon>Euechinoidea</taxon>
        <taxon>Echinacea</taxon>
        <taxon>Camarodonta</taxon>
        <taxon>Echinidea</taxon>
        <taxon>Strongylocentrotidae</taxon>
        <taxon>Strongylocentrotus</taxon>
    </lineage>
</organism>
<keyword evidence="2" id="KW-0238">DNA-binding</keyword>
<dbReference type="AlphaFoldDB" id="A0A7M7T0I0"/>
<feature type="compositionally biased region" description="Acidic residues" evidence="5">
    <location>
        <begin position="481"/>
        <end position="527"/>
    </location>
</feature>
<dbReference type="Pfam" id="PF09734">
    <property type="entry name" value="Tau95"/>
    <property type="match status" value="1"/>
</dbReference>
<feature type="domain" description="Transcription factor IIIC subunit 5 HTH" evidence="6">
    <location>
        <begin position="178"/>
        <end position="331"/>
    </location>
</feature>
<dbReference type="GO" id="GO:0003677">
    <property type="term" value="F:DNA binding"/>
    <property type="evidence" value="ECO:0007669"/>
    <property type="project" value="UniProtKB-KW"/>
</dbReference>
<dbReference type="Pfam" id="PF17682">
    <property type="entry name" value="Tau95_N"/>
    <property type="match status" value="1"/>
</dbReference>
<feature type="compositionally biased region" description="Basic and acidic residues" evidence="5">
    <location>
        <begin position="536"/>
        <end position="546"/>
    </location>
</feature>
<dbReference type="OMA" id="KRNYSEY"/>
<dbReference type="GO" id="GO:0006384">
    <property type="term" value="P:transcription initiation at RNA polymerase III promoter"/>
    <property type="evidence" value="ECO:0007669"/>
    <property type="project" value="InterPro"/>
</dbReference>
<dbReference type="Proteomes" id="UP000007110">
    <property type="component" value="Unassembled WGS sequence"/>
</dbReference>
<proteinExistence type="predicted"/>
<protein>
    <submittedName>
        <fullName evidence="8">Uncharacterized protein</fullName>
    </submittedName>
</protein>
<evidence type="ECO:0000256" key="1">
    <source>
        <dbReference type="ARBA" id="ARBA00004123"/>
    </source>
</evidence>
<dbReference type="FunCoup" id="A0A7M7T0I0">
    <property type="interactions" value="1012"/>
</dbReference>
<dbReference type="GeneID" id="100891415"/>
<dbReference type="PANTHER" id="PTHR13230">
    <property type="entry name" value="GENERAL TRANSCRIPTION FACTOR IIIC, POLYPEPTIDE 5"/>
    <property type="match status" value="1"/>
</dbReference>
<dbReference type="InterPro" id="IPR040454">
    <property type="entry name" value="TF_IIIC_Tfc1/Sfc1"/>
</dbReference>
<comment type="subcellular location">
    <subcellularLocation>
        <location evidence="1">Nucleus</location>
    </subcellularLocation>
</comment>
<name>A0A7M7T0I0_STRPU</name>
<evidence type="ECO:0000313" key="8">
    <source>
        <dbReference type="EnsemblMetazoa" id="XP_030844924"/>
    </source>
</evidence>
<evidence type="ECO:0000256" key="2">
    <source>
        <dbReference type="ARBA" id="ARBA00023125"/>
    </source>
</evidence>
<dbReference type="InterPro" id="IPR019136">
    <property type="entry name" value="TF_IIIC_su-5_HTH"/>
</dbReference>
<feature type="domain" description="Transcription factor IIIC subunit Tfc1/Sfc1 triple barrel" evidence="7">
    <location>
        <begin position="25"/>
        <end position="142"/>
    </location>
</feature>
<reference evidence="9" key="1">
    <citation type="submission" date="2015-02" db="EMBL/GenBank/DDBJ databases">
        <title>Genome sequencing for Strongylocentrotus purpuratus.</title>
        <authorList>
            <person name="Murali S."/>
            <person name="Liu Y."/>
            <person name="Vee V."/>
            <person name="English A."/>
            <person name="Wang M."/>
            <person name="Skinner E."/>
            <person name="Han Y."/>
            <person name="Muzny D.M."/>
            <person name="Worley K.C."/>
            <person name="Gibbs R.A."/>
        </authorList>
    </citation>
    <scope>NUCLEOTIDE SEQUENCE</scope>
</reference>
<evidence type="ECO:0000256" key="5">
    <source>
        <dbReference type="SAM" id="MobiDB-lite"/>
    </source>
</evidence>
<dbReference type="GO" id="GO:0005634">
    <property type="term" value="C:nucleus"/>
    <property type="evidence" value="ECO:0007669"/>
    <property type="project" value="UniProtKB-SubCell"/>
</dbReference>
<keyword evidence="9" id="KW-1185">Reference proteome</keyword>
<evidence type="ECO:0000313" key="9">
    <source>
        <dbReference type="Proteomes" id="UP000007110"/>
    </source>
</evidence>
<dbReference type="OrthoDB" id="5598268at2759"/>
<dbReference type="InterPro" id="IPR042536">
    <property type="entry name" value="TFIIIC_tauA_Sfc1"/>
</dbReference>
<evidence type="ECO:0000259" key="7">
    <source>
        <dbReference type="Pfam" id="PF17682"/>
    </source>
</evidence>
<dbReference type="Gene3D" id="3.30.200.160">
    <property type="entry name" value="TFIIIC, subcomplex tauA, subunit Sfc1, barrel domain"/>
    <property type="match status" value="1"/>
</dbReference>
<reference evidence="8" key="2">
    <citation type="submission" date="2021-01" db="UniProtKB">
        <authorList>
            <consortium name="EnsemblMetazoa"/>
        </authorList>
    </citation>
    <scope>IDENTIFICATION</scope>
</reference>
<keyword evidence="3" id="KW-0804">Transcription</keyword>
<dbReference type="PANTHER" id="PTHR13230:SF5">
    <property type="entry name" value="GENERAL TRANSCRIPTION FACTOR 3C POLYPEPTIDE 5"/>
    <property type="match status" value="1"/>
</dbReference>
<dbReference type="InParanoid" id="A0A7M7T0I0"/>
<evidence type="ECO:0000256" key="3">
    <source>
        <dbReference type="ARBA" id="ARBA00023163"/>
    </source>
</evidence>
<evidence type="ECO:0000256" key="4">
    <source>
        <dbReference type="ARBA" id="ARBA00023242"/>
    </source>
</evidence>
<feature type="compositionally biased region" description="Acidic residues" evidence="5">
    <location>
        <begin position="547"/>
        <end position="558"/>
    </location>
</feature>
<dbReference type="InterPro" id="IPR041499">
    <property type="entry name" value="Tfc1/Sfc1_N"/>
</dbReference>
<feature type="region of interest" description="Disordered" evidence="5">
    <location>
        <begin position="463"/>
        <end position="573"/>
    </location>
</feature>
<sequence>MEEEKYGKIGGTSIETPLNCKQLISLNYPGVVKNPSMMIETLGGESKLTKAFNDDHAPLSLNFQPGNPYCKPARGVACRSTSLLMKVKRRYRRRIDSEVGGLKTGSHGEMDGNSANGQYSAEVLGVIGQKYEFPYLCDFQYLPCEHKSSGGEAESLIGKILPSAGEDISYVDKDTPSFMLPEMFSKFDKPIPYNYKAGHQLPNSKQQHEMDFRAKLIQHGRHKRTNYAHVVSTMGDFEIPKKPHPIAVEQLEAQKPGATTDEITKLFEQRPLWSRNALRCNTEISTILIKGILCVVAYYFQQGPWRGLWCRMGYDPREHPESKKYQLLDFRIRKELTDKRLKLLLKKKRMILYPHQSLKHKKGVPTPLLGSNPGQQVDHKETIDSYYIMRRGILPAYHQMFYQLCDLEDPELQAIVTNPLWHKKRPNMKTGYFEVEMFRQLRDALTQMIKDTVLEVNAKKLQQDNASQSVVTSTSTSTPETQEEGEPGEEDEVAIGEEEEEDDEEDEEELDEEGIEDEGEEMEEQDVLDVGQGVMENEKGTEKDDKDGGEESDSENEMAMEMLEFMDSSMMPS</sequence>
<keyword evidence="4" id="KW-0539">Nucleus</keyword>
<dbReference type="GO" id="GO:0000127">
    <property type="term" value="C:transcription factor TFIIIC complex"/>
    <property type="evidence" value="ECO:0000318"/>
    <property type="project" value="GO_Central"/>
</dbReference>